<protein>
    <submittedName>
        <fullName evidence="3">Uncharacterized protein</fullName>
    </submittedName>
</protein>
<dbReference type="EMBL" id="SCHC01000004">
    <property type="protein sequence ID" value="TBW75756.1"/>
    <property type="molecule type" value="Genomic_DNA"/>
</dbReference>
<sequence length="128" mass="15186">MNYMDLYLQQFLKSTIKNSIDEYKMILDKKLKSIESYINYLSEKRVQLKKLIDSLTLSLENKYIDIVNNHDIYCAEEIHDVEIEKIKTKLDDIEAYYARIEADLHLQSKEKITTENECNLIYHMSAVA</sequence>
<evidence type="ECO:0000313" key="6">
    <source>
        <dbReference type="Proteomes" id="UP000550736"/>
    </source>
</evidence>
<dbReference type="GeneID" id="93669106"/>
<evidence type="ECO:0000313" key="2">
    <source>
        <dbReference type="EMBL" id="NMK96930.1"/>
    </source>
</evidence>
<dbReference type="Proteomes" id="UP000550736">
    <property type="component" value="Unassembled WGS sequence"/>
</dbReference>
<dbReference type="Proteomes" id="UP000291949">
    <property type="component" value="Unassembled WGS sequence"/>
</dbReference>
<comment type="caution">
    <text evidence="3">The sequence shown here is derived from an EMBL/GenBank/DDBJ whole genome shotgun (WGS) entry which is preliminary data.</text>
</comment>
<keyword evidence="5" id="KW-1185">Reference proteome</keyword>
<dbReference type="eggNOG" id="ENOG50305AA">
    <property type="taxonomic scope" value="Bacteria"/>
</dbReference>
<dbReference type="RefSeq" id="WP_002453601.1">
    <property type="nucleotide sequence ID" value="NZ_AP014956.1"/>
</dbReference>
<name>A0A0U1EBV6_STACP</name>
<evidence type="ECO:0000313" key="5">
    <source>
        <dbReference type="Proteomes" id="UP000538955"/>
    </source>
</evidence>
<dbReference type="EMBL" id="JABBMI010000024">
    <property type="protein sequence ID" value="NMK53658.1"/>
    <property type="molecule type" value="Genomic_DNA"/>
</dbReference>
<proteinExistence type="predicted"/>
<dbReference type="Proteomes" id="UP000538955">
    <property type="component" value="Unassembled WGS sequence"/>
</dbReference>
<dbReference type="EMBL" id="JABBLX010000002">
    <property type="protein sequence ID" value="NMK96930.1"/>
    <property type="molecule type" value="Genomic_DNA"/>
</dbReference>
<evidence type="ECO:0000313" key="4">
    <source>
        <dbReference type="Proteomes" id="UP000291949"/>
    </source>
</evidence>
<organism evidence="3 4">
    <name type="scientific">Staphylococcus capitis</name>
    <dbReference type="NCBI Taxonomy" id="29388"/>
    <lineage>
        <taxon>Bacteria</taxon>
        <taxon>Bacillati</taxon>
        <taxon>Bacillota</taxon>
        <taxon>Bacilli</taxon>
        <taxon>Bacillales</taxon>
        <taxon>Staphylococcaceae</taxon>
        <taxon>Staphylococcus</taxon>
    </lineage>
</organism>
<reference evidence="3 4" key="1">
    <citation type="journal article" date="2019" name="Sci. Transl. Med.">
        <title>Quorum sensing between bacterial species on the skin protects against epidermal injury in atopic dermatitis.</title>
        <authorList>
            <person name="Williams M.R."/>
        </authorList>
    </citation>
    <scope>NUCLEOTIDE SEQUENCE [LARGE SCALE GENOMIC DNA]</scope>
    <source>
        <strain evidence="3 4">H8</strain>
    </source>
</reference>
<gene>
    <name evidence="3" type="ORF">EQ811_10395</name>
    <name evidence="2" type="ORF">HHM13_02285</name>
    <name evidence="1" type="ORF">HHM24_02685</name>
</gene>
<dbReference type="AlphaFoldDB" id="A0A0U1EBV6"/>
<accession>A0A0U1EBV6</accession>
<evidence type="ECO:0000313" key="1">
    <source>
        <dbReference type="EMBL" id="NMK53658.1"/>
    </source>
</evidence>
<evidence type="ECO:0000313" key="3">
    <source>
        <dbReference type="EMBL" id="TBW75756.1"/>
    </source>
</evidence>
<reference evidence="5 6" key="2">
    <citation type="submission" date="2020-04" db="EMBL/GenBank/DDBJ databases">
        <title>The Epidemiology and Molecular Characteristics of Linezolid-Resistant Staphylococcus capitis in Huashan Hospital, Shanghai.</title>
        <authorList>
            <person name="Ding L."/>
            <person name="Li P."/>
            <person name="Yang Y."/>
            <person name="Lin D."/>
            <person name="Xu X."/>
        </authorList>
    </citation>
    <scope>NUCLEOTIDE SEQUENCE [LARGE SCALE GENOMIC DNA]</scope>
    <source>
        <strain evidence="2 6">12-86</strain>
        <strain evidence="1 5">17-84</strain>
    </source>
</reference>